<dbReference type="AlphaFoldDB" id="A0A1G7L311"/>
<accession>A0A1G7L311</accession>
<organism evidence="6 7">
    <name type="scientific">Salipiger thiooxidans</name>
    <dbReference type="NCBI Taxonomy" id="282683"/>
    <lineage>
        <taxon>Bacteria</taxon>
        <taxon>Pseudomonadati</taxon>
        <taxon>Pseudomonadota</taxon>
        <taxon>Alphaproteobacteria</taxon>
        <taxon>Rhodobacterales</taxon>
        <taxon>Roseobacteraceae</taxon>
        <taxon>Salipiger</taxon>
    </lineage>
</organism>
<evidence type="ECO:0000256" key="4">
    <source>
        <dbReference type="ARBA" id="ARBA00023002"/>
    </source>
</evidence>
<name>A0A1G7L311_9RHOB</name>
<dbReference type="OrthoDB" id="9811557at2"/>
<dbReference type="Gene3D" id="1.10.45.10">
    <property type="entry name" value="Vanillyl-alcohol Oxidase, Chain A, domain 4"/>
    <property type="match status" value="1"/>
</dbReference>
<dbReference type="InterPro" id="IPR004113">
    <property type="entry name" value="FAD-bd_oxidored_4_C"/>
</dbReference>
<comment type="cofactor">
    <cofactor evidence="1">
        <name>FAD</name>
        <dbReference type="ChEBI" id="CHEBI:57692"/>
    </cofactor>
</comment>
<dbReference type="GO" id="GO:0050660">
    <property type="term" value="F:flavin adenine dinucleotide binding"/>
    <property type="evidence" value="ECO:0007669"/>
    <property type="project" value="InterPro"/>
</dbReference>
<dbReference type="SUPFAM" id="SSF55103">
    <property type="entry name" value="FAD-linked oxidases, C-terminal domain"/>
    <property type="match status" value="1"/>
</dbReference>
<evidence type="ECO:0000313" key="6">
    <source>
        <dbReference type="EMBL" id="SDF43887.1"/>
    </source>
</evidence>
<dbReference type="EMBL" id="FNAV01000021">
    <property type="protein sequence ID" value="SDF43887.1"/>
    <property type="molecule type" value="Genomic_DNA"/>
</dbReference>
<dbReference type="STRING" id="282683.SAMN04488105_12146"/>
<dbReference type="Pfam" id="PF02913">
    <property type="entry name" value="FAD-oxidase_C"/>
    <property type="match status" value="1"/>
</dbReference>
<dbReference type="InterPro" id="IPR016164">
    <property type="entry name" value="FAD-linked_Oxase-like_C"/>
</dbReference>
<dbReference type="RefSeq" id="WP_089963381.1">
    <property type="nucleotide sequence ID" value="NZ_FNAV01000021.1"/>
</dbReference>
<dbReference type="Proteomes" id="UP000198994">
    <property type="component" value="Unassembled WGS sequence"/>
</dbReference>
<evidence type="ECO:0000313" key="7">
    <source>
        <dbReference type="Proteomes" id="UP000198994"/>
    </source>
</evidence>
<protein>
    <submittedName>
        <fullName evidence="6">FAD linked oxidases, C-terminal domain</fullName>
    </submittedName>
</protein>
<evidence type="ECO:0000259" key="5">
    <source>
        <dbReference type="Pfam" id="PF02913"/>
    </source>
</evidence>
<sequence length="51" mass="5532">MTRNTTASGEHGVGLGKRSFMETEHGAAYALMRRLKTAVDPDDIMNPGKLV</sequence>
<gene>
    <name evidence="6" type="ORF">SAMN04488105_12146</name>
</gene>
<evidence type="ECO:0000256" key="3">
    <source>
        <dbReference type="ARBA" id="ARBA00022827"/>
    </source>
</evidence>
<evidence type="ECO:0000256" key="1">
    <source>
        <dbReference type="ARBA" id="ARBA00001974"/>
    </source>
</evidence>
<keyword evidence="2" id="KW-0285">Flavoprotein</keyword>
<dbReference type="FunFam" id="1.10.45.10:FF:000001">
    <property type="entry name" value="D-lactate dehydrogenase mitochondrial"/>
    <property type="match status" value="1"/>
</dbReference>
<proteinExistence type="predicted"/>
<keyword evidence="4" id="KW-0560">Oxidoreductase</keyword>
<feature type="domain" description="FAD-binding oxidoreductase/transferase type 4 C-terminal" evidence="5">
    <location>
        <begin position="6"/>
        <end position="50"/>
    </location>
</feature>
<dbReference type="PANTHER" id="PTHR11748">
    <property type="entry name" value="D-LACTATE DEHYDROGENASE"/>
    <property type="match status" value="1"/>
</dbReference>
<dbReference type="GO" id="GO:0016491">
    <property type="term" value="F:oxidoreductase activity"/>
    <property type="evidence" value="ECO:0007669"/>
    <property type="project" value="UniProtKB-KW"/>
</dbReference>
<dbReference type="InterPro" id="IPR016171">
    <property type="entry name" value="Vanillyl_alc_oxidase_C-sub2"/>
</dbReference>
<reference evidence="7" key="1">
    <citation type="submission" date="2016-10" db="EMBL/GenBank/DDBJ databases">
        <authorList>
            <person name="Varghese N."/>
            <person name="Submissions S."/>
        </authorList>
    </citation>
    <scope>NUCLEOTIDE SEQUENCE [LARGE SCALE GENOMIC DNA]</scope>
    <source>
        <strain evidence="7">DSM 10146</strain>
    </source>
</reference>
<keyword evidence="3" id="KW-0274">FAD</keyword>
<keyword evidence="7" id="KW-1185">Reference proteome</keyword>
<evidence type="ECO:0000256" key="2">
    <source>
        <dbReference type="ARBA" id="ARBA00022630"/>
    </source>
</evidence>